<dbReference type="EMBL" id="GBRH01196188">
    <property type="protein sequence ID" value="JAE01708.1"/>
    <property type="molecule type" value="Transcribed_RNA"/>
</dbReference>
<organism evidence="1">
    <name type="scientific">Arundo donax</name>
    <name type="common">Giant reed</name>
    <name type="synonym">Donax arundinaceus</name>
    <dbReference type="NCBI Taxonomy" id="35708"/>
    <lineage>
        <taxon>Eukaryota</taxon>
        <taxon>Viridiplantae</taxon>
        <taxon>Streptophyta</taxon>
        <taxon>Embryophyta</taxon>
        <taxon>Tracheophyta</taxon>
        <taxon>Spermatophyta</taxon>
        <taxon>Magnoliopsida</taxon>
        <taxon>Liliopsida</taxon>
        <taxon>Poales</taxon>
        <taxon>Poaceae</taxon>
        <taxon>PACMAD clade</taxon>
        <taxon>Arundinoideae</taxon>
        <taxon>Arundineae</taxon>
        <taxon>Arundo</taxon>
    </lineage>
</organism>
<protein>
    <submittedName>
        <fullName evidence="1">Uncharacterized protein</fullName>
    </submittedName>
</protein>
<dbReference type="AlphaFoldDB" id="A0A0A9F096"/>
<reference evidence="1" key="2">
    <citation type="journal article" date="2015" name="Data Brief">
        <title>Shoot transcriptome of the giant reed, Arundo donax.</title>
        <authorList>
            <person name="Barrero R.A."/>
            <person name="Guerrero F.D."/>
            <person name="Moolhuijzen P."/>
            <person name="Goolsby J.A."/>
            <person name="Tidwell J."/>
            <person name="Bellgard S.E."/>
            <person name="Bellgard M.I."/>
        </authorList>
    </citation>
    <scope>NUCLEOTIDE SEQUENCE</scope>
    <source>
        <tissue evidence="1">Shoot tissue taken approximately 20 cm above the soil surface</tissue>
    </source>
</reference>
<evidence type="ECO:0000313" key="1">
    <source>
        <dbReference type="EMBL" id="JAE01708.1"/>
    </source>
</evidence>
<reference evidence="1" key="1">
    <citation type="submission" date="2014-09" db="EMBL/GenBank/DDBJ databases">
        <authorList>
            <person name="Magalhaes I.L.F."/>
            <person name="Oliveira U."/>
            <person name="Santos F.R."/>
            <person name="Vidigal T.H.D.A."/>
            <person name="Brescovit A.D."/>
            <person name="Santos A.J."/>
        </authorList>
    </citation>
    <scope>NUCLEOTIDE SEQUENCE</scope>
    <source>
        <tissue evidence="1">Shoot tissue taken approximately 20 cm above the soil surface</tissue>
    </source>
</reference>
<sequence>MLGGGAGEGRWGGGGMLRVNGVGGLRWCGSRSGWWWRRRRWLLGKGKRR</sequence>
<accession>A0A0A9F096</accession>
<proteinExistence type="predicted"/>
<name>A0A0A9F096_ARUDO</name>